<dbReference type="PANTHER" id="PTHR39336:SF1">
    <property type="entry name" value="PYRIDOXAMINE PHOSPHATE OXIDASE FAMILY PROTEIN (AFU_ORTHOLOGUE AFUA_6G11440)"/>
    <property type="match status" value="1"/>
</dbReference>
<sequence length="183" mass="19868">MGRVYEGIDEKLTTWLQAQPLFVVATAPLSADGLVNCSPKGGVGSFVVLTSNRVAYLDLTGSGVETIAHVRENSRITLMFMAFDGPPKIVRLHGHGHVLLAGSEPFNELVGRFPEHPGLRSIVVVDLTRISDSCGFAVPLMDYQSDRDVLDRVAEKRGPERLIAYRAEKNAKSVDGLPGLDPE</sequence>
<name>A0A2A5JCQ3_RHOSG</name>
<comment type="caution">
    <text evidence="2">The sequence shown here is derived from an EMBL/GenBank/DDBJ whole genome shotgun (WGS) entry which is preliminary data.</text>
</comment>
<evidence type="ECO:0000313" key="3">
    <source>
        <dbReference type="Proteomes" id="UP000230886"/>
    </source>
</evidence>
<accession>A0A2A5JCQ3</accession>
<organism evidence="2 3">
    <name type="scientific">Rhodococcus qingshengii</name>
    <dbReference type="NCBI Taxonomy" id="334542"/>
    <lineage>
        <taxon>Bacteria</taxon>
        <taxon>Bacillati</taxon>
        <taxon>Actinomycetota</taxon>
        <taxon>Actinomycetes</taxon>
        <taxon>Mycobacteriales</taxon>
        <taxon>Nocardiaceae</taxon>
        <taxon>Rhodococcus</taxon>
        <taxon>Rhodococcus erythropolis group</taxon>
    </lineage>
</organism>
<evidence type="ECO:0000259" key="1">
    <source>
        <dbReference type="Pfam" id="PF01243"/>
    </source>
</evidence>
<gene>
    <name evidence="2" type="ORF">CHR55_12165</name>
</gene>
<evidence type="ECO:0000313" key="2">
    <source>
        <dbReference type="EMBL" id="PCK26979.1"/>
    </source>
</evidence>
<dbReference type="PANTHER" id="PTHR39336">
    <property type="entry name" value="PYRIDOXAMINE PHOSPHATE OXIDASE FAMILY PROTEIN (AFU_ORTHOLOGUE AFUA_6G11440)"/>
    <property type="match status" value="1"/>
</dbReference>
<dbReference type="AlphaFoldDB" id="A0A2A5JCQ3"/>
<dbReference type="RefSeq" id="WP_099697520.1">
    <property type="nucleotide sequence ID" value="NZ_NOVD01000006.1"/>
</dbReference>
<dbReference type="InterPro" id="IPR012349">
    <property type="entry name" value="Split_barrel_FMN-bd"/>
</dbReference>
<protein>
    <submittedName>
        <fullName evidence="2">Pyridoxamine 5'-phosphate oxidase</fullName>
    </submittedName>
</protein>
<feature type="domain" description="Pyridoxamine 5'-phosphate oxidase N-terminal" evidence="1">
    <location>
        <begin position="8"/>
        <end position="131"/>
    </location>
</feature>
<dbReference type="Proteomes" id="UP000230886">
    <property type="component" value="Unassembled WGS sequence"/>
</dbReference>
<dbReference type="InterPro" id="IPR011576">
    <property type="entry name" value="Pyridox_Oxase_N"/>
</dbReference>
<dbReference type="SUPFAM" id="SSF50475">
    <property type="entry name" value="FMN-binding split barrel"/>
    <property type="match status" value="1"/>
</dbReference>
<proteinExistence type="predicted"/>
<dbReference type="Gene3D" id="2.30.110.10">
    <property type="entry name" value="Electron Transport, Fmn-binding Protein, Chain A"/>
    <property type="match status" value="1"/>
</dbReference>
<dbReference type="EMBL" id="NOVD01000006">
    <property type="protein sequence ID" value="PCK26979.1"/>
    <property type="molecule type" value="Genomic_DNA"/>
</dbReference>
<reference evidence="2 3" key="1">
    <citation type="submission" date="2017-07" db="EMBL/GenBank/DDBJ databases">
        <title>Draft sequence of Rhodococcus enclensis 23b-28.</title>
        <authorList>
            <person name="Besaury L."/>
            <person name="Sancelme M."/>
            <person name="Amato P."/>
            <person name="Lallement A."/>
            <person name="Delort A.-M."/>
        </authorList>
    </citation>
    <scope>NUCLEOTIDE SEQUENCE [LARGE SCALE GENOMIC DNA]</scope>
    <source>
        <strain evidence="2 3">23b-28</strain>
    </source>
</reference>
<dbReference type="Pfam" id="PF01243">
    <property type="entry name" value="PNPOx_N"/>
    <property type="match status" value="1"/>
</dbReference>